<dbReference type="Proteomes" id="UP000077755">
    <property type="component" value="Chromosome 1"/>
</dbReference>
<dbReference type="PANTHER" id="PTHR46667:SF6">
    <property type="entry name" value="OS01G0185100 PROTEIN"/>
    <property type="match status" value="1"/>
</dbReference>
<evidence type="ECO:0000259" key="1">
    <source>
        <dbReference type="Pfam" id="PF07889"/>
    </source>
</evidence>
<dbReference type="InterPro" id="IPR012458">
    <property type="entry name" value="DUF1664"/>
</dbReference>
<dbReference type="AlphaFoldDB" id="A0AAF0WAT7"/>
<evidence type="ECO:0000313" key="2">
    <source>
        <dbReference type="EMBL" id="WOG85406.1"/>
    </source>
</evidence>
<reference evidence="2" key="1">
    <citation type="journal article" date="2016" name="Nat. Genet.">
        <title>A high-quality carrot genome assembly provides new insights into carotenoid accumulation and asterid genome evolution.</title>
        <authorList>
            <person name="Iorizzo M."/>
            <person name="Ellison S."/>
            <person name="Senalik D."/>
            <person name="Zeng P."/>
            <person name="Satapoomin P."/>
            <person name="Huang J."/>
            <person name="Bowman M."/>
            <person name="Iovene M."/>
            <person name="Sanseverino W."/>
            <person name="Cavagnaro P."/>
            <person name="Yildiz M."/>
            <person name="Macko-Podgorni A."/>
            <person name="Moranska E."/>
            <person name="Grzebelus E."/>
            <person name="Grzebelus D."/>
            <person name="Ashrafi H."/>
            <person name="Zheng Z."/>
            <person name="Cheng S."/>
            <person name="Spooner D."/>
            <person name="Van Deynze A."/>
            <person name="Simon P."/>
        </authorList>
    </citation>
    <scope>NUCLEOTIDE SEQUENCE</scope>
    <source>
        <tissue evidence="2">Leaf</tissue>
    </source>
</reference>
<sequence length="320" mass="34799">MAVQAGIGVSRLILLVGAGYGGTVLLQNRKLSEIIGDIQSFVARQEKNGENGESDISDAIATQVKRLAMEVKQLASARQITVLNGSSGGNVTALIVPAALLGTVGYGYMWWKGVSFSDLMYVTKKSMSTAVSNLTKHLEHVSDALAATKKHLTQRIENLDGKLDDQIEVSKLIKTEVTDVRAELSDIGYDLNTIQSLVHGLNGKIMTLEEKQDFANNGILYLVDCVNGKGVASPQMLQEQLKLSAKTKGLLTSSEAPPIKGFKDIEDFLLGGVNSPASDGKVEKLPGLPRRMIRLINNYFFYLDVFDTFTKCLHPLSRNI</sequence>
<dbReference type="EMBL" id="CP093343">
    <property type="protein sequence ID" value="WOG85406.1"/>
    <property type="molecule type" value="Genomic_DNA"/>
</dbReference>
<accession>A0AAF0WAT7</accession>
<dbReference type="PANTHER" id="PTHR46667">
    <property type="entry name" value="OS05G0182700 PROTEIN"/>
    <property type="match status" value="1"/>
</dbReference>
<feature type="domain" description="DUF1664" evidence="1">
    <location>
        <begin position="89"/>
        <end position="212"/>
    </location>
</feature>
<proteinExistence type="predicted"/>
<reference evidence="2" key="2">
    <citation type="submission" date="2022-03" db="EMBL/GenBank/DDBJ databases">
        <title>Draft title - Genomic analysis of global carrot germplasm unveils the trajectory of domestication and the origin of high carotenoid orange carrot.</title>
        <authorList>
            <person name="Iorizzo M."/>
            <person name="Ellison S."/>
            <person name="Senalik D."/>
            <person name="Macko-Podgorni A."/>
            <person name="Grzebelus D."/>
            <person name="Bostan H."/>
            <person name="Rolling W."/>
            <person name="Curaba J."/>
            <person name="Simon P."/>
        </authorList>
    </citation>
    <scope>NUCLEOTIDE SEQUENCE</scope>
    <source>
        <tissue evidence="2">Leaf</tissue>
    </source>
</reference>
<gene>
    <name evidence="2" type="ORF">DCAR_0104594</name>
</gene>
<protein>
    <recommendedName>
        <fullName evidence="1">DUF1664 domain-containing protein</fullName>
    </recommendedName>
</protein>
<keyword evidence="3" id="KW-1185">Reference proteome</keyword>
<evidence type="ECO:0000313" key="3">
    <source>
        <dbReference type="Proteomes" id="UP000077755"/>
    </source>
</evidence>
<organism evidence="2 3">
    <name type="scientific">Daucus carota subsp. sativus</name>
    <name type="common">Carrot</name>
    <dbReference type="NCBI Taxonomy" id="79200"/>
    <lineage>
        <taxon>Eukaryota</taxon>
        <taxon>Viridiplantae</taxon>
        <taxon>Streptophyta</taxon>
        <taxon>Embryophyta</taxon>
        <taxon>Tracheophyta</taxon>
        <taxon>Spermatophyta</taxon>
        <taxon>Magnoliopsida</taxon>
        <taxon>eudicotyledons</taxon>
        <taxon>Gunneridae</taxon>
        <taxon>Pentapetalae</taxon>
        <taxon>asterids</taxon>
        <taxon>campanulids</taxon>
        <taxon>Apiales</taxon>
        <taxon>Apiaceae</taxon>
        <taxon>Apioideae</taxon>
        <taxon>Scandiceae</taxon>
        <taxon>Daucinae</taxon>
        <taxon>Daucus</taxon>
        <taxon>Daucus sect. Daucus</taxon>
    </lineage>
</organism>
<name>A0AAF0WAT7_DAUCS</name>
<dbReference type="Pfam" id="PF07889">
    <property type="entry name" value="DUF1664"/>
    <property type="match status" value="1"/>
</dbReference>